<feature type="region of interest" description="Disordered" evidence="1">
    <location>
        <begin position="1"/>
        <end position="62"/>
    </location>
</feature>
<evidence type="ECO:0000313" key="3">
    <source>
        <dbReference type="Proteomes" id="UP001233999"/>
    </source>
</evidence>
<gene>
    <name evidence="2" type="ORF">L9F63_025929</name>
</gene>
<evidence type="ECO:0000313" key="2">
    <source>
        <dbReference type="EMBL" id="KAJ9574425.1"/>
    </source>
</evidence>
<proteinExistence type="predicted"/>
<dbReference type="AlphaFoldDB" id="A0AAD7Z639"/>
<reference evidence="2" key="1">
    <citation type="journal article" date="2023" name="IScience">
        <title>Live-bearing cockroach genome reveals convergent evolutionary mechanisms linked to viviparity in insects and beyond.</title>
        <authorList>
            <person name="Fouks B."/>
            <person name="Harrison M.C."/>
            <person name="Mikhailova A.A."/>
            <person name="Marchal E."/>
            <person name="English S."/>
            <person name="Carruthers M."/>
            <person name="Jennings E.C."/>
            <person name="Chiamaka E.L."/>
            <person name="Frigard R.A."/>
            <person name="Pippel M."/>
            <person name="Attardo G.M."/>
            <person name="Benoit J.B."/>
            <person name="Bornberg-Bauer E."/>
            <person name="Tobe S.S."/>
        </authorList>
    </citation>
    <scope>NUCLEOTIDE SEQUENCE</scope>
    <source>
        <strain evidence="2">Stay&amp;Tobe</strain>
    </source>
</reference>
<feature type="compositionally biased region" description="Basic and acidic residues" evidence="1">
    <location>
        <begin position="47"/>
        <end position="56"/>
    </location>
</feature>
<comment type="caution">
    <text evidence="2">The sequence shown here is derived from an EMBL/GenBank/DDBJ whole genome shotgun (WGS) entry which is preliminary data.</text>
</comment>
<sequence>MPISKKRKAEEAETVESAHSKDEKGSEETKIVEFARAQEDKDSEEAEIVKSPHDQDEKDSDYGWPECWTRLQKNDFFQRNDWLYVKNKMLGCNLCCDVGNLAVNKRME</sequence>
<reference evidence="2" key="2">
    <citation type="submission" date="2023-05" db="EMBL/GenBank/DDBJ databases">
        <authorList>
            <person name="Fouks B."/>
        </authorList>
    </citation>
    <scope>NUCLEOTIDE SEQUENCE</scope>
    <source>
        <strain evidence="2">Stay&amp;Tobe</strain>
        <tissue evidence="2">Testes</tissue>
    </source>
</reference>
<evidence type="ECO:0000256" key="1">
    <source>
        <dbReference type="SAM" id="MobiDB-lite"/>
    </source>
</evidence>
<dbReference type="Proteomes" id="UP001233999">
    <property type="component" value="Unassembled WGS sequence"/>
</dbReference>
<name>A0AAD7Z639_DIPPU</name>
<accession>A0AAD7Z639</accession>
<feature type="compositionally biased region" description="Basic and acidic residues" evidence="1">
    <location>
        <begin position="8"/>
        <end position="40"/>
    </location>
</feature>
<dbReference type="EMBL" id="JASPKZ010010320">
    <property type="protein sequence ID" value="KAJ9574425.1"/>
    <property type="molecule type" value="Genomic_DNA"/>
</dbReference>
<keyword evidence="3" id="KW-1185">Reference proteome</keyword>
<protein>
    <submittedName>
        <fullName evidence="2">Uncharacterized protein</fullName>
    </submittedName>
</protein>
<organism evidence="2 3">
    <name type="scientific">Diploptera punctata</name>
    <name type="common">Pacific beetle cockroach</name>
    <dbReference type="NCBI Taxonomy" id="6984"/>
    <lineage>
        <taxon>Eukaryota</taxon>
        <taxon>Metazoa</taxon>
        <taxon>Ecdysozoa</taxon>
        <taxon>Arthropoda</taxon>
        <taxon>Hexapoda</taxon>
        <taxon>Insecta</taxon>
        <taxon>Pterygota</taxon>
        <taxon>Neoptera</taxon>
        <taxon>Polyneoptera</taxon>
        <taxon>Dictyoptera</taxon>
        <taxon>Blattodea</taxon>
        <taxon>Blaberoidea</taxon>
        <taxon>Blaberidae</taxon>
        <taxon>Diplopterinae</taxon>
        <taxon>Diploptera</taxon>
    </lineage>
</organism>